<dbReference type="AlphaFoldDB" id="A0A4Y8UGP8"/>
<organism evidence="1 2">
    <name type="scientific">Gammaproteobacteria bacterium LSUCC0057</name>
    <dbReference type="NCBI Taxonomy" id="2559237"/>
    <lineage>
        <taxon>Bacteria</taxon>
        <taxon>Pseudomonadati</taxon>
        <taxon>Pseudomonadota</taxon>
        <taxon>Gammaproteobacteria</taxon>
        <taxon>Cellvibrionales</taxon>
        <taxon>Porticoccaceae</taxon>
        <taxon>SAR92 clade</taxon>
    </lineage>
</organism>
<gene>
    <name evidence="1" type="ORF">E3W66_07055</name>
</gene>
<sequence>MRILYGVQGTGNGHISRAHVMAQELSRANIEVDFLFSGRAKDKYFAMQPFGDYATRQGFTFVTSNGRIQWLQTLRQLNLRQLNADINALDLRHYDLVLNDYEPITAHAAKRQKVPCVGISHQNAFRYAVPKLPYRGVNFAVMNRLAPVDVAIGLHWHNFGAPILPPIIDHQHTAATTVVKNQVLVYLPFENCAGLSHLLNPLDDYRFIIYHPDATAQTVANCQFKPPSREGFAADLAASESVFCNAGFELPSEALAQGKRLLVKPVSGQIEQGSNALALEALDLAWSCQRLDRNLIREWLETAVGQRCNYPNVAAAIVAWLDDGRREPLQSLSKRLWAMSSSDPVPTSYSTQFSAMLMPMTDAF</sequence>
<reference evidence="1 2" key="1">
    <citation type="submission" date="2019-03" db="EMBL/GenBank/DDBJ databases">
        <title>Draft genome of Gammaproteobacteria bacterium LSUCC0057, a member of the SAR92 clade.</title>
        <authorList>
            <person name="Lanclos V.C."/>
            <person name="Doiron C."/>
            <person name="Henson M.W."/>
            <person name="Thrash J.C."/>
        </authorList>
    </citation>
    <scope>NUCLEOTIDE SEQUENCE [LARGE SCALE GENOMIC DNA]</scope>
    <source>
        <strain evidence="1 2">LSUCC0057</strain>
    </source>
</reference>
<accession>A0A4Y8UGP8</accession>
<dbReference type="Proteomes" id="UP000298133">
    <property type="component" value="Unassembled WGS sequence"/>
</dbReference>
<name>A0A4Y8UGP8_9GAMM</name>
<proteinExistence type="predicted"/>
<dbReference type="GO" id="GO:0016740">
    <property type="term" value="F:transferase activity"/>
    <property type="evidence" value="ECO:0007669"/>
    <property type="project" value="UniProtKB-KW"/>
</dbReference>
<comment type="caution">
    <text evidence="1">The sequence shown here is derived from an EMBL/GenBank/DDBJ whole genome shotgun (WGS) entry which is preliminary data.</text>
</comment>
<dbReference type="Pfam" id="PF13528">
    <property type="entry name" value="Glyco_trans_1_3"/>
    <property type="match status" value="1"/>
</dbReference>
<keyword evidence="2" id="KW-1185">Reference proteome</keyword>
<dbReference type="OrthoDB" id="9793805at2"/>
<dbReference type="EMBL" id="SPIA01000002">
    <property type="protein sequence ID" value="TFH67995.1"/>
    <property type="molecule type" value="Genomic_DNA"/>
</dbReference>
<dbReference type="SUPFAM" id="SSF53756">
    <property type="entry name" value="UDP-Glycosyltransferase/glycogen phosphorylase"/>
    <property type="match status" value="1"/>
</dbReference>
<protein>
    <submittedName>
        <fullName evidence="1">Glycosyltransferase</fullName>
    </submittedName>
</protein>
<evidence type="ECO:0000313" key="2">
    <source>
        <dbReference type="Proteomes" id="UP000298133"/>
    </source>
</evidence>
<evidence type="ECO:0000313" key="1">
    <source>
        <dbReference type="EMBL" id="TFH67995.1"/>
    </source>
</evidence>
<keyword evidence="1" id="KW-0808">Transferase</keyword>
<dbReference type="InterPro" id="IPR005262">
    <property type="entry name" value="MJ1255-like"/>
</dbReference>
<dbReference type="NCBIfam" id="TIGR00661">
    <property type="entry name" value="MJ1255"/>
    <property type="match status" value="1"/>
</dbReference>